<dbReference type="AlphaFoldDB" id="A0A9P8KVU2"/>
<comment type="caution">
    <text evidence="3">The sequence shown here is derived from an EMBL/GenBank/DDBJ whole genome shotgun (WGS) entry which is preliminary data.</text>
</comment>
<organism evidence="3 4">
    <name type="scientific">Glutinoglossum americanum</name>
    <dbReference type="NCBI Taxonomy" id="1670608"/>
    <lineage>
        <taxon>Eukaryota</taxon>
        <taxon>Fungi</taxon>
        <taxon>Dikarya</taxon>
        <taxon>Ascomycota</taxon>
        <taxon>Pezizomycotina</taxon>
        <taxon>Geoglossomycetes</taxon>
        <taxon>Geoglossales</taxon>
        <taxon>Geoglossaceae</taxon>
        <taxon>Glutinoglossum</taxon>
    </lineage>
</organism>
<name>A0A9P8KVU2_9PEZI</name>
<dbReference type="PANTHER" id="PTHR40619:SF3">
    <property type="entry name" value="FUNGAL STAND N-TERMINAL GOODBYE DOMAIN-CONTAINING PROTEIN"/>
    <property type="match status" value="1"/>
</dbReference>
<dbReference type="OrthoDB" id="5419927at2759"/>
<keyword evidence="4" id="KW-1185">Reference proteome</keyword>
<feature type="compositionally biased region" description="Basic and acidic residues" evidence="1">
    <location>
        <begin position="1"/>
        <end position="26"/>
    </location>
</feature>
<sequence length="647" mass="71947">MENERDAERRKSAVEKPMKAPSKQEIEPVPPAIRLTNPAAEFIDTRLDFGPAYANPKSEVKFDPQQDQFTTEPSAPVYSESLYDAATAEKEQFLAAMAEFEKTAKPSFKTNVNIRGKHSWEDVISEARKAETVYKQSSAVRRCFRTIGDAPALEAWLGLLPAASMPGGSSFVSIFCLGFQLILSAATRIGDLRELTFATLAQIPETIQSAQIYASEYSSPKLHQRNADLYVGVLSLLEHILAWYQQKATTKVFRAVTKPGNYERELGEKVTAVKGLAKLVKDELVFCGHVRLGRVDSGIRRIREKVNKMDDKIDEVLPVLQAAYSLFCSDLEQHRWQKVMLEAKLEEQAKLLEKYEERLSRSPSPTAAPQGTSRRKLLNLLPYSSRGPPADVLSTLHHGLILPLPVQDRAEHIMRSPYFKNWITTLDSKPLIINANEGSPLEVFSCISFVSAMLVRTLQEVGGNVMVGSHFCALHRRGKEGHLGPAGMLVSLIGQLLGAYANFDFSFFHRSQKPSLLSNSIKPLATLLATLIRQLPPKTAYFCIIDSVSCYENADQRRDTCKAVQALVELTEHPTDAVVKVLITSPGRCGYVHDMVEVGDVFDVPEFIDGGRMGFRGGVWDEAVGGDLGELEKRMEEELGDSEEEDE</sequence>
<evidence type="ECO:0000313" key="3">
    <source>
        <dbReference type="EMBL" id="KAH0537569.1"/>
    </source>
</evidence>
<evidence type="ECO:0000259" key="2">
    <source>
        <dbReference type="Pfam" id="PF24809"/>
    </source>
</evidence>
<dbReference type="Pfam" id="PF24809">
    <property type="entry name" value="DUF7708"/>
    <property type="match status" value="1"/>
</dbReference>
<feature type="region of interest" description="Disordered" evidence="1">
    <location>
        <begin position="1"/>
        <end position="27"/>
    </location>
</feature>
<evidence type="ECO:0000256" key="1">
    <source>
        <dbReference type="SAM" id="MobiDB-lite"/>
    </source>
</evidence>
<accession>A0A9P8KVU2</accession>
<feature type="domain" description="DUF7708" evidence="2">
    <location>
        <begin position="180"/>
        <end position="279"/>
    </location>
</feature>
<protein>
    <recommendedName>
        <fullName evidence="2">DUF7708 domain-containing protein</fullName>
    </recommendedName>
</protein>
<gene>
    <name evidence="3" type="ORF">FGG08_005635</name>
</gene>
<reference evidence="3" key="1">
    <citation type="submission" date="2021-03" db="EMBL/GenBank/DDBJ databases">
        <title>Comparative genomics and phylogenomic investigation of the class Geoglossomycetes provide insights into ecological specialization and systematics.</title>
        <authorList>
            <person name="Melie T."/>
            <person name="Pirro S."/>
            <person name="Miller A.N."/>
            <person name="Quandt A."/>
        </authorList>
    </citation>
    <scope>NUCLEOTIDE SEQUENCE</scope>
    <source>
        <strain evidence="3">GBOQ0MN5Z8</strain>
    </source>
</reference>
<evidence type="ECO:0000313" key="4">
    <source>
        <dbReference type="Proteomes" id="UP000698800"/>
    </source>
</evidence>
<dbReference type="EMBL" id="JAGHQL010000139">
    <property type="protein sequence ID" value="KAH0537569.1"/>
    <property type="molecule type" value="Genomic_DNA"/>
</dbReference>
<dbReference type="InterPro" id="IPR056125">
    <property type="entry name" value="DUF7708"/>
</dbReference>
<dbReference type="Proteomes" id="UP000698800">
    <property type="component" value="Unassembled WGS sequence"/>
</dbReference>
<proteinExistence type="predicted"/>
<dbReference type="PANTHER" id="PTHR40619">
    <property type="entry name" value="FUNGAL STAND N-TERMINAL GOODBYE DOMAIN-CONTAINING PROTEIN"/>
    <property type="match status" value="1"/>
</dbReference>